<proteinExistence type="predicted"/>
<dbReference type="NCBIfam" id="TIGR02532">
    <property type="entry name" value="IV_pilin_GFxxxE"/>
    <property type="match status" value="1"/>
</dbReference>
<evidence type="ECO:0000313" key="2">
    <source>
        <dbReference type="Proteomes" id="UP000490980"/>
    </source>
</evidence>
<gene>
    <name evidence="1" type="ORF">HBF25_12230</name>
</gene>
<dbReference type="RefSeq" id="WP_166948790.1">
    <property type="nucleotide sequence ID" value="NZ_JAARLZ010000006.1"/>
</dbReference>
<protein>
    <submittedName>
        <fullName evidence="1">Prepilin-type N-terminal cleavage/methylation domain-containing protein</fullName>
    </submittedName>
</protein>
<dbReference type="PROSITE" id="PS00409">
    <property type="entry name" value="PROKAR_NTER_METHYL"/>
    <property type="match status" value="1"/>
</dbReference>
<keyword evidence="2" id="KW-1185">Reference proteome</keyword>
<name>A0A7X5UB84_9GAMM</name>
<accession>A0A7X5UB84</accession>
<dbReference type="Proteomes" id="UP000490980">
    <property type="component" value="Unassembled WGS sequence"/>
</dbReference>
<evidence type="ECO:0000313" key="1">
    <source>
        <dbReference type="EMBL" id="NII07152.1"/>
    </source>
</evidence>
<organism evidence="1 2">
    <name type="scientific">Luteibacter anthropi</name>
    <dbReference type="NCBI Taxonomy" id="564369"/>
    <lineage>
        <taxon>Bacteria</taxon>
        <taxon>Pseudomonadati</taxon>
        <taxon>Pseudomonadota</taxon>
        <taxon>Gammaproteobacteria</taxon>
        <taxon>Lysobacterales</taxon>
        <taxon>Rhodanobacteraceae</taxon>
        <taxon>Luteibacter</taxon>
    </lineage>
</organism>
<comment type="caution">
    <text evidence="1">The sequence shown here is derived from an EMBL/GenBank/DDBJ whole genome shotgun (WGS) entry which is preliminary data.</text>
</comment>
<dbReference type="AlphaFoldDB" id="A0A7X5UB84"/>
<dbReference type="InterPro" id="IPR012902">
    <property type="entry name" value="N_methyl_site"/>
</dbReference>
<reference evidence="1 2" key="1">
    <citation type="submission" date="2020-03" db="EMBL/GenBank/DDBJ databases">
        <authorList>
            <person name="Lai Q."/>
        </authorList>
    </citation>
    <scope>NUCLEOTIDE SEQUENCE [LARGE SCALE GENOMIC DNA]</scope>
    <source>
        <strain evidence="1 2">CCUG 25036</strain>
    </source>
</reference>
<dbReference type="EMBL" id="JAARLZ010000006">
    <property type="protein sequence ID" value="NII07152.1"/>
    <property type="molecule type" value="Genomic_DNA"/>
</dbReference>
<sequence>MARHLARGMTLVELLAGLVVASLVAAIALIALVSAGRFQRQVLASRRSEDTAWLVLGAIVADCRREGPCAGRWEVVRGNTLRYAPNGHPQPFAEGIASLGFIADITTPDGVTRAPLAAACKDVSTVTIRLTVHDGRRFERALACP</sequence>